<accession>A0A382ZM18</accession>
<evidence type="ECO:0000313" key="1">
    <source>
        <dbReference type="EMBL" id="SVD96463.1"/>
    </source>
</evidence>
<gene>
    <name evidence="1" type="ORF">METZ01_LOCUS449317</name>
</gene>
<sequence>VFEDDTVRDWNQRVPAGGSIPRHRHEHDYFLLNISGTGPIAVQFHEGTGGAMGDSIEFSPVPGKADFIRKGHVETATNLGEAYRAILVELKQT</sequence>
<evidence type="ECO:0008006" key="2">
    <source>
        <dbReference type="Google" id="ProtNLM"/>
    </source>
</evidence>
<proteinExistence type="predicted"/>
<dbReference type="Gene3D" id="2.60.120.10">
    <property type="entry name" value="Jelly Rolls"/>
    <property type="match status" value="1"/>
</dbReference>
<dbReference type="InterPro" id="IPR014710">
    <property type="entry name" value="RmlC-like_jellyroll"/>
</dbReference>
<dbReference type="InterPro" id="IPR011051">
    <property type="entry name" value="RmlC_Cupin_sf"/>
</dbReference>
<dbReference type="SUPFAM" id="SSF51182">
    <property type="entry name" value="RmlC-like cupins"/>
    <property type="match status" value="1"/>
</dbReference>
<protein>
    <recommendedName>
        <fullName evidence="2">Cupin 2 conserved barrel domain-containing protein</fullName>
    </recommendedName>
</protein>
<reference evidence="1" key="1">
    <citation type="submission" date="2018-05" db="EMBL/GenBank/DDBJ databases">
        <authorList>
            <person name="Lanie J.A."/>
            <person name="Ng W.-L."/>
            <person name="Kazmierczak K.M."/>
            <person name="Andrzejewski T.M."/>
            <person name="Davidsen T.M."/>
            <person name="Wayne K.J."/>
            <person name="Tettelin H."/>
            <person name="Glass J.I."/>
            <person name="Rusch D."/>
            <person name="Podicherti R."/>
            <person name="Tsui H.-C.T."/>
            <person name="Winkler M.E."/>
        </authorList>
    </citation>
    <scope>NUCLEOTIDE SEQUENCE</scope>
</reference>
<name>A0A382ZM18_9ZZZZ</name>
<dbReference type="EMBL" id="UINC01184980">
    <property type="protein sequence ID" value="SVD96463.1"/>
    <property type="molecule type" value="Genomic_DNA"/>
</dbReference>
<feature type="non-terminal residue" evidence="1">
    <location>
        <position position="1"/>
    </location>
</feature>
<organism evidence="1">
    <name type="scientific">marine metagenome</name>
    <dbReference type="NCBI Taxonomy" id="408172"/>
    <lineage>
        <taxon>unclassified sequences</taxon>
        <taxon>metagenomes</taxon>
        <taxon>ecological metagenomes</taxon>
    </lineage>
</organism>
<dbReference type="AlphaFoldDB" id="A0A382ZM18"/>